<keyword evidence="1" id="KW-0812">Transmembrane</keyword>
<dbReference type="Gene3D" id="3.30.70.1320">
    <property type="entry name" value="Multidrug efflux transporter AcrB pore domain like"/>
    <property type="match status" value="1"/>
</dbReference>
<keyword evidence="3" id="KW-1185">Reference proteome</keyword>
<feature type="transmembrane region" description="Helical" evidence="1">
    <location>
        <begin position="434"/>
        <end position="454"/>
    </location>
</feature>
<proteinExistence type="predicted"/>
<dbReference type="InterPro" id="IPR001036">
    <property type="entry name" value="Acrflvin-R"/>
</dbReference>
<feature type="transmembrane region" description="Helical" evidence="1">
    <location>
        <begin position="856"/>
        <end position="875"/>
    </location>
</feature>
<dbReference type="Pfam" id="PF00873">
    <property type="entry name" value="ACR_tran"/>
    <property type="match status" value="1"/>
</dbReference>
<gene>
    <name evidence="2" type="ORF">BFC18_10275</name>
</gene>
<evidence type="ECO:0000313" key="2">
    <source>
        <dbReference type="EMBL" id="OFC70833.1"/>
    </source>
</evidence>
<dbReference type="AlphaFoldDB" id="A0A1E7ZBD3"/>
<feature type="transmembrane region" description="Helical" evidence="1">
    <location>
        <begin position="460"/>
        <end position="486"/>
    </location>
</feature>
<dbReference type="Gene3D" id="3.30.2090.10">
    <property type="entry name" value="Multidrug efflux transporter AcrB TolC docking domain, DN and DC subdomains"/>
    <property type="match status" value="2"/>
</dbReference>
<dbReference type="Gene3D" id="3.30.70.1440">
    <property type="entry name" value="Multidrug efflux transporter AcrB pore domain"/>
    <property type="match status" value="1"/>
</dbReference>
<dbReference type="PANTHER" id="PTHR32063">
    <property type="match status" value="1"/>
</dbReference>
<dbReference type="GO" id="GO:0042910">
    <property type="term" value="F:xenobiotic transmembrane transporter activity"/>
    <property type="evidence" value="ECO:0007669"/>
    <property type="project" value="TreeGrafter"/>
</dbReference>
<dbReference type="SUPFAM" id="SSF82714">
    <property type="entry name" value="Multidrug efflux transporter AcrB TolC docking domain, DN and DC subdomains"/>
    <property type="match status" value="2"/>
</dbReference>
<evidence type="ECO:0000256" key="1">
    <source>
        <dbReference type="SAM" id="Phobius"/>
    </source>
</evidence>
<dbReference type="GO" id="GO:0005886">
    <property type="term" value="C:plasma membrane"/>
    <property type="evidence" value="ECO:0007669"/>
    <property type="project" value="TreeGrafter"/>
</dbReference>
<dbReference type="SUPFAM" id="SSF82866">
    <property type="entry name" value="Multidrug efflux transporter AcrB transmembrane domain"/>
    <property type="match status" value="2"/>
</dbReference>
<feature type="transmembrane region" description="Helical" evidence="1">
    <location>
        <begin position="957"/>
        <end position="978"/>
    </location>
</feature>
<feature type="transmembrane region" description="Helical" evidence="1">
    <location>
        <begin position="12"/>
        <end position="33"/>
    </location>
</feature>
<dbReference type="Gene3D" id="3.30.70.1430">
    <property type="entry name" value="Multidrug efflux transporter AcrB pore domain"/>
    <property type="match status" value="2"/>
</dbReference>
<dbReference type="Gene3D" id="1.20.1640.10">
    <property type="entry name" value="Multidrug efflux transporter AcrB transmembrane domain"/>
    <property type="match status" value="2"/>
</dbReference>
<dbReference type="RefSeq" id="WP_070125225.1">
    <property type="nucleotide sequence ID" value="NZ_MDHN01000021.1"/>
</dbReference>
<protein>
    <submittedName>
        <fullName evidence="2">Multidrug transporter AcrB</fullName>
    </submittedName>
</protein>
<comment type="caution">
    <text evidence="2">The sequence shown here is derived from an EMBL/GenBank/DDBJ whole genome shotgun (WGS) entry which is preliminary data.</text>
</comment>
<feature type="transmembrane region" description="Helical" evidence="1">
    <location>
        <begin position="984"/>
        <end position="1007"/>
    </location>
</feature>
<feature type="transmembrane region" description="Helical" evidence="1">
    <location>
        <begin position="361"/>
        <end position="381"/>
    </location>
</feature>
<dbReference type="PRINTS" id="PR00702">
    <property type="entry name" value="ACRIFLAVINRP"/>
</dbReference>
<sequence length="1018" mass="111544">MRIATYSINNPVTVWLLMVICLVGGVLGVINIGKLEDPAFAVKTAIVTTNYPGATAEEVEQEVTEPLESTIQQLATLGDITSRSLPGQSQITVEIRDDFNSDNLPQAWDELRRKVSAAAMRLPSGANSPVVNDDFGDVYGMFYAVVAEGYSNREKQQLATRLRREILTVPGVTQAQLAGVPEETIYVEVSQEKLASLGISMSSIAQVFQTESAIANAGSMRLGERRVRLVIPAGDDSEETIRKLKFGVPGTTEQLHVGDIARVYRVESERPSQVVRHNGQEAFTLAIAGRSDQNIVDIGHEVEEHLNELRETLPLGVDILPIYEQHIVVDTAISDFLVNLAASVAIVVAVLLLVMGWRVGVVVGSTLLLTVLGTVLLMWIFEIQMERISLGALIIAMGMLVDNAIVIAESMLLNMQKGQASTEAAEDAAQQTQYPLLAATVIGILAFAGIGLSQDTTGDFMFSLFAVICISLLLSWILAVTVTPLLGHYFFKQTTNGDNGELYNSTGYRFYRGLLGSALRFPKFTVLLLVMLTGLSVVGFGLVKQSFFPPSNTPIFYINYTLPQGSDIRATEADIAAIEKQVLAQDEVVNVSSFIGMGASRFMLTYSPELPNPAFGQLIVRTHNRDEIPAVMQRLNEDIRKQHPQAEVFTQRLFFGPATGAKIEARFKGSDDEVLRDLAAKAEDIMRSTPSVTDIRQDWRQREFTVYPVVDEQKAKIVGLSRTDIADATEFATVGKTVGVYREDEQQIPVVIRPPVSERQSMQWLKDRLIWSEVQQDFIPITQVIKSFDVEAHNGVIKRRNRVRTLSVLAEPADGFTAEEGRKQLAQTLAELDMPAGYELEWGGEYESSRDAQAALGQQLPVSFLCMILITVLLFNAVRQALLIWFIVPMAICGVSAGLILTGLPFSFTALLGLLSLSGMLIKNAIVLVDEADLRRKQGGSIREVIVGASLSRVRPVMLAVLTTVLGMIPLLWDAFFASMAVTIMAGLTFATLLTLVAVPVLYELFFSSQSESAETRA</sequence>
<dbReference type="OrthoDB" id="9757940at2"/>
<dbReference type="InterPro" id="IPR027463">
    <property type="entry name" value="AcrB_DN_DC_subdom"/>
</dbReference>
<name>A0A1E7ZBD3_9ALTE</name>
<dbReference type="SUPFAM" id="SSF82693">
    <property type="entry name" value="Multidrug efflux transporter AcrB pore domain, PN1, PN2, PC1 and PC2 subdomains"/>
    <property type="match status" value="2"/>
</dbReference>
<dbReference type="STRING" id="1656094.BFC18_10275"/>
<organism evidence="2 3">
    <name type="scientific">Alteromonas confluentis</name>
    <dbReference type="NCBI Taxonomy" id="1656094"/>
    <lineage>
        <taxon>Bacteria</taxon>
        <taxon>Pseudomonadati</taxon>
        <taxon>Pseudomonadota</taxon>
        <taxon>Gammaproteobacteria</taxon>
        <taxon>Alteromonadales</taxon>
        <taxon>Alteromonadaceae</taxon>
        <taxon>Alteromonas/Salinimonas group</taxon>
        <taxon>Alteromonas</taxon>
    </lineage>
</organism>
<dbReference type="Proteomes" id="UP000175691">
    <property type="component" value="Unassembled WGS sequence"/>
</dbReference>
<feature type="transmembrane region" description="Helical" evidence="1">
    <location>
        <begin position="882"/>
        <end position="902"/>
    </location>
</feature>
<feature type="transmembrane region" description="Helical" evidence="1">
    <location>
        <begin position="524"/>
        <end position="543"/>
    </location>
</feature>
<dbReference type="EMBL" id="MDHN01000021">
    <property type="protein sequence ID" value="OFC70833.1"/>
    <property type="molecule type" value="Genomic_DNA"/>
</dbReference>
<keyword evidence="1" id="KW-1133">Transmembrane helix</keyword>
<feature type="transmembrane region" description="Helical" evidence="1">
    <location>
        <begin position="387"/>
        <end position="413"/>
    </location>
</feature>
<dbReference type="PANTHER" id="PTHR32063:SF18">
    <property type="entry name" value="CATION EFFLUX SYSTEM PROTEIN"/>
    <property type="match status" value="1"/>
</dbReference>
<evidence type="ECO:0000313" key="3">
    <source>
        <dbReference type="Proteomes" id="UP000175691"/>
    </source>
</evidence>
<reference evidence="2 3" key="1">
    <citation type="submission" date="2016-08" db="EMBL/GenBank/DDBJ databases">
        <authorList>
            <person name="Seilhamer J.J."/>
        </authorList>
    </citation>
    <scope>NUCLEOTIDE SEQUENCE [LARGE SCALE GENOMIC DNA]</scope>
    <source>
        <strain evidence="2 3">KCTC 42603</strain>
    </source>
</reference>
<feature type="transmembrane region" description="Helical" evidence="1">
    <location>
        <begin position="908"/>
        <end position="929"/>
    </location>
</feature>
<feature type="transmembrane region" description="Helical" evidence="1">
    <location>
        <begin position="336"/>
        <end position="354"/>
    </location>
</feature>
<keyword evidence="1" id="KW-0472">Membrane</keyword>
<accession>A0A1E7ZBD3</accession>